<feature type="transmembrane region" description="Helical" evidence="2">
    <location>
        <begin position="57"/>
        <end position="77"/>
    </location>
</feature>
<feature type="region of interest" description="Disordered" evidence="1">
    <location>
        <begin position="110"/>
        <end position="225"/>
    </location>
</feature>
<proteinExistence type="predicted"/>
<gene>
    <name evidence="4" type="ORF">CC85DRAFT_287934</name>
</gene>
<protein>
    <recommendedName>
        <fullName evidence="6">Transmembrane protein</fullName>
    </recommendedName>
</protein>
<dbReference type="RefSeq" id="XP_018276540.1">
    <property type="nucleotide sequence ID" value="XM_018424076.1"/>
</dbReference>
<keyword evidence="2" id="KW-0812">Transmembrane</keyword>
<keyword evidence="3" id="KW-0732">Signal</keyword>
<keyword evidence="5" id="KW-1185">Reference proteome</keyword>
<feature type="compositionally biased region" description="Basic and acidic residues" evidence="1">
    <location>
        <begin position="174"/>
        <end position="186"/>
    </location>
</feature>
<organism evidence="4 5">
    <name type="scientific">Cutaneotrichosporon oleaginosum</name>
    <dbReference type="NCBI Taxonomy" id="879819"/>
    <lineage>
        <taxon>Eukaryota</taxon>
        <taxon>Fungi</taxon>
        <taxon>Dikarya</taxon>
        <taxon>Basidiomycota</taxon>
        <taxon>Agaricomycotina</taxon>
        <taxon>Tremellomycetes</taxon>
        <taxon>Trichosporonales</taxon>
        <taxon>Trichosporonaceae</taxon>
        <taxon>Cutaneotrichosporon</taxon>
    </lineage>
</organism>
<evidence type="ECO:0008006" key="6">
    <source>
        <dbReference type="Google" id="ProtNLM"/>
    </source>
</evidence>
<sequence>MLSALVLAAALVLSSRLGVRAQVVESTLTPTITPAPLPLQSAAPDSRDWDGPRTSDIILFVAFVLGCTLFAYLFYAYTVKRRRRAHQAQWDGAYGPGGYGDAHARAFARPQFSPSSGYDPLATPPAYTETQYPPPPLYAQAPYQHQPDKNAARPLSLSRGPSSASTSTLIGYSGHKDTDKRSRRLSEDDEDEDEGAQGSQIQPARPQPAHKSSWRGRFARLGDRA</sequence>
<dbReference type="AlphaFoldDB" id="A0A0J1AXK7"/>
<feature type="chain" id="PRO_5005247698" description="Transmembrane protein" evidence="3">
    <location>
        <begin position="22"/>
        <end position="225"/>
    </location>
</feature>
<evidence type="ECO:0000256" key="3">
    <source>
        <dbReference type="SAM" id="SignalP"/>
    </source>
</evidence>
<dbReference type="EMBL" id="KQ087243">
    <property type="protein sequence ID" value="KLT40049.1"/>
    <property type="molecule type" value="Genomic_DNA"/>
</dbReference>
<dbReference type="Proteomes" id="UP000053611">
    <property type="component" value="Unassembled WGS sequence"/>
</dbReference>
<evidence type="ECO:0000256" key="1">
    <source>
        <dbReference type="SAM" id="MobiDB-lite"/>
    </source>
</evidence>
<keyword evidence="2" id="KW-0472">Membrane</keyword>
<feature type="signal peptide" evidence="3">
    <location>
        <begin position="1"/>
        <end position="21"/>
    </location>
</feature>
<evidence type="ECO:0000256" key="2">
    <source>
        <dbReference type="SAM" id="Phobius"/>
    </source>
</evidence>
<evidence type="ECO:0000313" key="5">
    <source>
        <dbReference type="Proteomes" id="UP000053611"/>
    </source>
</evidence>
<accession>A0A0J1AXK7</accession>
<name>A0A0J1AXK7_9TREE</name>
<reference evidence="4 5" key="1">
    <citation type="submission" date="2015-03" db="EMBL/GenBank/DDBJ databases">
        <title>Genomics and transcriptomics of the oil-accumulating basidiomycete yeast T. oleaginosus allow insights into substrate utilization and the diverse evolutionary trajectories of mating systems in fungi.</title>
        <authorList>
            <consortium name="DOE Joint Genome Institute"/>
            <person name="Kourist R."/>
            <person name="Kracht O."/>
            <person name="Bracharz F."/>
            <person name="Lipzen A."/>
            <person name="Nolan M."/>
            <person name="Ohm R."/>
            <person name="Grigoriev I."/>
            <person name="Sun S."/>
            <person name="Heitman J."/>
            <person name="Bruck T."/>
            <person name="Nowrousian M."/>
        </authorList>
    </citation>
    <scope>NUCLEOTIDE SEQUENCE [LARGE SCALE GENOMIC DNA]</scope>
    <source>
        <strain evidence="4 5">IBC0246</strain>
    </source>
</reference>
<dbReference type="GeneID" id="28984679"/>
<feature type="compositionally biased region" description="Polar residues" evidence="1">
    <location>
        <begin position="159"/>
        <end position="170"/>
    </location>
</feature>
<keyword evidence="2" id="KW-1133">Transmembrane helix</keyword>
<evidence type="ECO:0000313" key="4">
    <source>
        <dbReference type="EMBL" id="KLT40049.1"/>
    </source>
</evidence>